<keyword evidence="1" id="KW-0175">Coiled coil</keyword>
<evidence type="ECO:0000256" key="1">
    <source>
        <dbReference type="SAM" id="Coils"/>
    </source>
</evidence>
<protein>
    <submittedName>
        <fullName evidence="2">Uncharacterized protein</fullName>
    </submittedName>
</protein>
<feature type="coiled-coil region" evidence="1">
    <location>
        <begin position="19"/>
        <end position="53"/>
    </location>
</feature>
<organism evidence="2">
    <name type="scientific">marine sediment metagenome</name>
    <dbReference type="NCBI Taxonomy" id="412755"/>
    <lineage>
        <taxon>unclassified sequences</taxon>
        <taxon>metagenomes</taxon>
        <taxon>ecological metagenomes</taxon>
    </lineage>
</organism>
<accession>A0A0F9TRI2</accession>
<reference evidence="2" key="1">
    <citation type="journal article" date="2015" name="Nature">
        <title>Complex archaea that bridge the gap between prokaryotes and eukaryotes.</title>
        <authorList>
            <person name="Spang A."/>
            <person name="Saw J.H."/>
            <person name="Jorgensen S.L."/>
            <person name="Zaremba-Niedzwiedzka K."/>
            <person name="Martijn J."/>
            <person name="Lind A.E."/>
            <person name="van Eijk R."/>
            <person name="Schleper C."/>
            <person name="Guy L."/>
            <person name="Ettema T.J."/>
        </authorList>
    </citation>
    <scope>NUCLEOTIDE SEQUENCE</scope>
</reference>
<dbReference type="AlphaFoldDB" id="A0A0F9TRI2"/>
<dbReference type="EMBL" id="LAZR01001051">
    <property type="protein sequence ID" value="KKN51716.1"/>
    <property type="molecule type" value="Genomic_DNA"/>
</dbReference>
<proteinExistence type="predicted"/>
<gene>
    <name evidence="2" type="ORF">LCGC14_0620030</name>
</gene>
<sequence>MINVIRVGVRVMEYTDKLIQEFIGKIDELKLQLAQLRAELRASTRLCVELDAEVTRLEQLIFACDMEGR</sequence>
<name>A0A0F9TRI2_9ZZZZ</name>
<evidence type="ECO:0000313" key="2">
    <source>
        <dbReference type="EMBL" id="KKN51716.1"/>
    </source>
</evidence>
<comment type="caution">
    <text evidence="2">The sequence shown here is derived from an EMBL/GenBank/DDBJ whole genome shotgun (WGS) entry which is preliminary data.</text>
</comment>